<keyword evidence="10" id="KW-0418">Kinase</keyword>
<comment type="subcellular location">
    <subcellularLocation>
        <location evidence="2">Cytoplasm</location>
    </subcellularLocation>
</comment>
<evidence type="ECO:0000313" key="17">
    <source>
        <dbReference type="EMBL" id="BDX06764.1"/>
    </source>
</evidence>
<dbReference type="NCBIfam" id="NF002872">
    <property type="entry name" value="PRK03202.1"/>
    <property type="match status" value="1"/>
</dbReference>
<keyword evidence="12" id="KW-0460">Magnesium</keyword>
<evidence type="ECO:0000256" key="15">
    <source>
        <dbReference type="ARBA" id="ARBA00048070"/>
    </source>
</evidence>
<evidence type="ECO:0000256" key="5">
    <source>
        <dbReference type="ARBA" id="ARBA00022490"/>
    </source>
</evidence>
<dbReference type="EMBL" id="AP027272">
    <property type="protein sequence ID" value="BDX06764.1"/>
    <property type="molecule type" value="Genomic_DNA"/>
</dbReference>
<keyword evidence="8" id="KW-0479">Metal-binding</keyword>
<keyword evidence="13" id="KW-0324">Glycolysis</keyword>
<dbReference type="GO" id="GO:0070095">
    <property type="term" value="F:fructose-6-phosphate binding"/>
    <property type="evidence" value="ECO:0007669"/>
    <property type="project" value="TreeGrafter"/>
</dbReference>
<evidence type="ECO:0000256" key="6">
    <source>
        <dbReference type="ARBA" id="ARBA00022533"/>
    </source>
</evidence>
<accession>A0AA48HRR4</accession>
<dbReference type="InterPro" id="IPR022953">
    <property type="entry name" value="ATP_PFK"/>
</dbReference>
<dbReference type="SUPFAM" id="SSF53784">
    <property type="entry name" value="Phosphofructokinase"/>
    <property type="match status" value="1"/>
</dbReference>
<proteinExistence type="inferred from homology"/>
<dbReference type="GO" id="GO:0046872">
    <property type="term" value="F:metal ion binding"/>
    <property type="evidence" value="ECO:0007669"/>
    <property type="project" value="UniProtKB-KW"/>
</dbReference>
<dbReference type="GO" id="GO:0030388">
    <property type="term" value="P:fructose 1,6-bisphosphate metabolic process"/>
    <property type="evidence" value="ECO:0007669"/>
    <property type="project" value="TreeGrafter"/>
</dbReference>
<evidence type="ECO:0000256" key="7">
    <source>
        <dbReference type="ARBA" id="ARBA00022679"/>
    </source>
</evidence>
<dbReference type="GO" id="GO:0006002">
    <property type="term" value="P:fructose 6-phosphate metabolic process"/>
    <property type="evidence" value="ECO:0007669"/>
    <property type="project" value="InterPro"/>
</dbReference>
<feature type="domain" description="Phosphofructokinase" evidence="16">
    <location>
        <begin position="6"/>
        <end position="285"/>
    </location>
</feature>
<dbReference type="InterPro" id="IPR015912">
    <property type="entry name" value="Phosphofructokinase_CS"/>
</dbReference>
<dbReference type="InterPro" id="IPR012003">
    <property type="entry name" value="ATP_PFK_prok-type"/>
</dbReference>
<evidence type="ECO:0000256" key="12">
    <source>
        <dbReference type="ARBA" id="ARBA00022842"/>
    </source>
</evidence>
<dbReference type="PRINTS" id="PR00476">
    <property type="entry name" value="PHFRCTKINASE"/>
</dbReference>
<evidence type="ECO:0000256" key="4">
    <source>
        <dbReference type="ARBA" id="ARBA00012055"/>
    </source>
</evidence>
<evidence type="ECO:0000256" key="11">
    <source>
        <dbReference type="ARBA" id="ARBA00022840"/>
    </source>
</evidence>
<dbReference type="Gene3D" id="3.40.50.460">
    <property type="entry name" value="Phosphofructokinase domain"/>
    <property type="match status" value="1"/>
</dbReference>
<keyword evidence="9" id="KW-0547">Nucleotide-binding</keyword>
<dbReference type="KEGG" id="pmaw:MACH26_22850"/>
<keyword evidence="18" id="KW-1185">Reference proteome</keyword>
<keyword evidence="6" id="KW-0021">Allosteric enzyme</keyword>
<evidence type="ECO:0000259" key="16">
    <source>
        <dbReference type="Pfam" id="PF00365"/>
    </source>
</evidence>
<gene>
    <name evidence="17" type="primary">pfkA</name>
    <name evidence="17" type="ORF">MACH26_22850</name>
</gene>
<keyword evidence="5" id="KW-0963">Cytoplasm</keyword>
<evidence type="ECO:0000256" key="1">
    <source>
        <dbReference type="ARBA" id="ARBA00001946"/>
    </source>
</evidence>
<dbReference type="InterPro" id="IPR000023">
    <property type="entry name" value="Phosphofructokinase_dom"/>
</dbReference>
<evidence type="ECO:0000256" key="2">
    <source>
        <dbReference type="ARBA" id="ARBA00004496"/>
    </source>
</evidence>
<dbReference type="PIRSF" id="PIRSF000532">
    <property type="entry name" value="ATP_PFK_prok"/>
    <property type="match status" value="1"/>
</dbReference>
<dbReference type="EC" id="2.7.1.11" evidence="4"/>
<dbReference type="GO" id="GO:0003872">
    <property type="term" value="F:6-phosphofructokinase activity"/>
    <property type="evidence" value="ECO:0007669"/>
    <property type="project" value="UniProtKB-EC"/>
</dbReference>
<comment type="catalytic activity">
    <reaction evidence="15">
        <text>beta-D-fructose 6-phosphate + ATP = beta-D-fructose 1,6-bisphosphate + ADP + H(+)</text>
        <dbReference type="Rhea" id="RHEA:16109"/>
        <dbReference type="ChEBI" id="CHEBI:15378"/>
        <dbReference type="ChEBI" id="CHEBI:30616"/>
        <dbReference type="ChEBI" id="CHEBI:32966"/>
        <dbReference type="ChEBI" id="CHEBI:57634"/>
        <dbReference type="ChEBI" id="CHEBI:456216"/>
        <dbReference type="EC" id="2.7.1.11"/>
    </reaction>
</comment>
<keyword evidence="11" id="KW-0067">ATP-binding</keyword>
<dbReference type="PANTHER" id="PTHR13697:SF4">
    <property type="entry name" value="ATP-DEPENDENT 6-PHOSPHOFRUCTOKINASE"/>
    <property type="match status" value="1"/>
</dbReference>
<evidence type="ECO:0000313" key="18">
    <source>
        <dbReference type="Proteomes" id="UP001333710"/>
    </source>
</evidence>
<dbReference type="AlphaFoldDB" id="A0AA48HRR4"/>
<name>A0AA48HRR4_9ALTE</name>
<dbReference type="GO" id="GO:0005524">
    <property type="term" value="F:ATP binding"/>
    <property type="evidence" value="ECO:0007669"/>
    <property type="project" value="UniProtKB-KW"/>
</dbReference>
<comment type="pathway">
    <text evidence="3">Carbohydrate degradation; glycolysis; D-glyceraldehyde 3-phosphate and glycerone phosphate from D-glucose: step 3/4.</text>
</comment>
<dbReference type="GO" id="GO:0048029">
    <property type="term" value="F:monosaccharide binding"/>
    <property type="evidence" value="ECO:0007669"/>
    <property type="project" value="TreeGrafter"/>
</dbReference>
<comment type="similarity">
    <text evidence="14">Belongs to the phosphofructokinase type A (PFKA) family.</text>
</comment>
<comment type="cofactor">
    <cofactor evidence="1">
        <name>Mg(2+)</name>
        <dbReference type="ChEBI" id="CHEBI:18420"/>
    </cofactor>
</comment>
<evidence type="ECO:0000256" key="13">
    <source>
        <dbReference type="ARBA" id="ARBA00023152"/>
    </source>
</evidence>
<reference evidence="17" key="1">
    <citation type="submission" date="2023-01" db="EMBL/GenBank/DDBJ databases">
        <title>Complete genome sequence of Planctobacterium marinum strain Dej080120_11.</title>
        <authorList>
            <person name="Ueki S."/>
            <person name="Maruyama F."/>
        </authorList>
    </citation>
    <scope>NUCLEOTIDE SEQUENCE</scope>
    <source>
        <strain evidence="17">Dej080120_11</strain>
    </source>
</reference>
<dbReference type="Gene3D" id="3.40.50.450">
    <property type="match status" value="1"/>
</dbReference>
<evidence type="ECO:0000256" key="14">
    <source>
        <dbReference type="ARBA" id="ARBA00038478"/>
    </source>
</evidence>
<dbReference type="PANTHER" id="PTHR13697">
    <property type="entry name" value="PHOSPHOFRUCTOKINASE"/>
    <property type="match status" value="1"/>
</dbReference>
<keyword evidence="7" id="KW-0808">Transferase</keyword>
<dbReference type="PROSITE" id="PS00433">
    <property type="entry name" value="PHOSPHOFRUCTOKINASE"/>
    <property type="match status" value="1"/>
</dbReference>
<evidence type="ECO:0000256" key="9">
    <source>
        <dbReference type="ARBA" id="ARBA00022741"/>
    </source>
</evidence>
<evidence type="ECO:0000256" key="10">
    <source>
        <dbReference type="ARBA" id="ARBA00022777"/>
    </source>
</evidence>
<evidence type="ECO:0000256" key="8">
    <source>
        <dbReference type="ARBA" id="ARBA00022723"/>
    </source>
</evidence>
<dbReference type="Proteomes" id="UP001333710">
    <property type="component" value="Chromosome"/>
</dbReference>
<dbReference type="FunFam" id="3.40.50.460:FF:000002">
    <property type="entry name" value="ATP-dependent 6-phosphofructokinase"/>
    <property type="match status" value="1"/>
</dbReference>
<dbReference type="GO" id="GO:0005945">
    <property type="term" value="C:6-phosphofructokinase complex"/>
    <property type="evidence" value="ECO:0007669"/>
    <property type="project" value="TreeGrafter"/>
</dbReference>
<dbReference type="GO" id="GO:0016208">
    <property type="term" value="F:AMP binding"/>
    <property type="evidence" value="ECO:0007669"/>
    <property type="project" value="TreeGrafter"/>
</dbReference>
<dbReference type="GO" id="GO:0061621">
    <property type="term" value="P:canonical glycolysis"/>
    <property type="evidence" value="ECO:0007669"/>
    <property type="project" value="TreeGrafter"/>
</dbReference>
<dbReference type="Pfam" id="PF00365">
    <property type="entry name" value="PFK"/>
    <property type="match status" value="1"/>
</dbReference>
<organism evidence="17 18">
    <name type="scientific">Planctobacterium marinum</name>
    <dbReference type="NCBI Taxonomy" id="1631968"/>
    <lineage>
        <taxon>Bacteria</taxon>
        <taxon>Pseudomonadati</taxon>
        <taxon>Pseudomonadota</taxon>
        <taxon>Gammaproteobacteria</taxon>
        <taxon>Alteromonadales</taxon>
        <taxon>Alteromonadaceae</taxon>
        <taxon>Planctobacterium</taxon>
    </lineage>
</organism>
<protein>
    <recommendedName>
        <fullName evidence="4">6-phosphofructokinase</fullName>
        <ecNumber evidence="4">2.7.1.11</ecNumber>
    </recommendedName>
</protein>
<evidence type="ECO:0000256" key="3">
    <source>
        <dbReference type="ARBA" id="ARBA00004679"/>
    </source>
</evidence>
<dbReference type="InterPro" id="IPR035966">
    <property type="entry name" value="PKF_sf"/>
</dbReference>
<dbReference type="GO" id="GO:0042802">
    <property type="term" value="F:identical protein binding"/>
    <property type="evidence" value="ECO:0007669"/>
    <property type="project" value="TreeGrafter"/>
</dbReference>
<sequence>MTNMKRIAVLTSGGDAPGMNACIRAIVLTAEHFNVSVIGFRHGYYGLLNSEHVEISTDMVSNIIQNGGTILHSARCPEFKTEKAALKAANSLDALGIDALLVIGGDGSFHGAHHLQQYWHKPVIGLPGTIDNDIYGTDATIGYFTAIETALDAIDKIRDTADAFERVFLIEVMGRHAGFIGLSASISSGADQVLLPEINNDNEAAFKNLVARIETTREKKGQCSYIVVVAENLWPGGVTALAEKINSELSIESRPVVLGHIQRGGSPSPQDRILATKLGAYAVECALQGKSGIMVGEQNQQLVEVSLPHTWQNQKPLDPYLVKIQTEFFDILE</sequence>